<dbReference type="AlphaFoldDB" id="A0A976QWR6"/>
<gene>
    <name evidence="2" type="ORF">MACK_000865</name>
</gene>
<dbReference type="InterPro" id="IPR023393">
    <property type="entry name" value="START-like_dom_sf"/>
</dbReference>
<name>A0A976QWR6_THEOR</name>
<dbReference type="Gene3D" id="3.30.530.20">
    <property type="match status" value="1"/>
</dbReference>
<feature type="region of interest" description="Disordered" evidence="1">
    <location>
        <begin position="161"/>
        <end position="186"/>
    </location>
</feature>
<protein>
    <submittedName>
        <fullName evidence="2">Uncharacterized protein</fullName>
    </submittedName>
</protein>
<evidence type="ECO:0000256" key="1">
    <source>
        <dbReference type="SAM" id="MobiDB-lite"/>
    </source>
</evidence>
<organism evidence="2 3">
    <name type="scientific">Theileria orientalis</name>
    <dbReference type="NCBI Taxonomy" id="68886"/>
    <lineage>
        <taxon>Eukaryota</taxon>
        <taxon>Sar</taxon>
        <taxon>Alveolata</taxon>
        <taxon>Apicomplexa</taxon>
        <taxon>Aconoidasida</taxon>
        <taxon>Piroplasmida</taxon>
        <taxon>Theileriidae</taxon>
        <taxon>Theileria</taxon>
    </lineage>
</organism>
<feature type="compositionally biased region" description="Low complexity" evidence="1">
    <location>
        <begin position="169"/>
        <end position="184"/>
    </location>
</feature>
<feature type="compositionally biased region" description="Polar residues" evidence="1">
    <location>
        <begin position="99"/>
        <end position="108"/>
    </location>
</feature>
<evidence type="ECO:0000313" key="2">
    <source>
        <dbReference type="EMBL" id="UKK00791.2"/>
    </source>
</evidence>
<dbReference type="Proteomes" id="UP000244811">
    <property type="component" value="Chromosome 1"/>
</dbReference>
<dbReference type="EMBL" id="CP056069">
    <property type="protein sequence ID" value="UKK00791.2"/>
    <property type="molecule type" value="Genomic_DNA"/>
</dbReference>
<accession>A0A976QWR6</accession>
<feature type="region of interest" description="Disordered" evidence="1">
    <location>
        <begin position="99"/>
        <end position="125"/>
    </location>
</feature>
<reference evidence="2" key="1">
    <citation type="submission" date="2022-07" db="EMBL/GenBank/DDBJ databases">
        <title>Evaluation of T. orientalis genome assembly methods using nanopore sequencing and analysis of variation between genomes.</title>
        <authorList>
            <person name="Yam J."/>
            <person name="Micallef M.L."/>
            <person name="Liu M."/>
            <person name="Djordjevic S.P."/>
            <person name="Bogema D.R."/>
            <person name="Jenkins C."/>
        </authorList>
    </citation>
    <scope>NUCLEOTIDE SEQUENCE</scope>
    <source>
        <strain evidence="2">Goon Nure</strain>
    </source>
</reference>
<evidence type="ECO:0000313" key="3">
    <source>
        <dbReference type="Proteomes" id="UP000244811"/>
    </source>
</evidence>
<dbReference type="SUPFAM" id="SSF55961">
    <property type="entry name" value="Bet v1-like"/>
    <property type="match status" value="1"/>
</dbReference>
<proteinExistence type="predicted"/>
<sequence length="727" mass="83378">MDHSFSIDTCIYNSGSLSKMDSSDLKKYKTEDETKLARKIEEELGIANSVDENKTSGQESKITFLKKWMDSFSKLKLSERMNVLKNYLDFKSEFEYSESSIDSETVNPPKTPENGKVGPNSGMLPEMSEVSTAAFTSKEFSSTEAPVQKKKFGFRRSELRKAKKKEVTTPRTPTSTASTPRNPAHATLDNKTLEKVFVLFVETTNKLALKAVENNQHVLTDKLLCNMFRMLREVYADDYDTNYSNSLDAKGIHPLFNVDFNIPPKTPEIVKTKVEKMAKEESYKNAVAEKVYMFQFIEKFKLMDLHELCLSHTHSLVSELWNLCVDSVVNKRSHDWDNVYRCRNWVCEASSKDKLDGKLPPPDQKLNTDEMSHYSESISSKMNSEHNLSDLERYGTQIDDLSVYEDLDTGRAKDKWIKEVYISNSRVLNYILNTNRLLAQDRVEFLKGHFNFKGTREPGTWVKEPNNQLPTYCLLEKKAVSIKVRGKLPCDIITALSIISDSELATEWVPFSKDSKDLKIFTKTSRIFKQVYDYPMIGHKETVFHGLSTNLLDEANCVIISCSNPPASKKEADYVLKAFKDGGLESSNYLRVDSKYNFSISGYMVSKVQKKNQKSGDILFILFPYSEEETLMEAYGNVIQDVKIVPMKFVVFIAKKMILGMFRKVSNICRNFKESKFAKSVQERSEFCTWMNGVYKEYKVNNPQSFMANQALSTYTYTLNSGRKKFK</sequence>